<organism evidence="1 2">
    <name type="scientific">Coemansia reversa (strain ATCC 12441 / NRRL 1564)</name>
    <dbReference type="NCBI Taxonomy" id="763665"/>
    <lineage>
        <taxon>Eukaryota</taxon>
        <taxon>Fungi</taxon>
        <taxon>Fungi incertae sedis</taxon>
        <taxon>Zoopagomycota</taxon>
        <taxon>Kickxellomycotina</taxon>
        <taxon>Kickxellomycetes</taxon>
        <taxon>Kickxellales</taxon>
        <taxon>Kickxellaceae</taxon>
        <taxon>Coemansia</taxon>
    </lineage>
</organism>
<gene>
    <name evidence="1" type="ORF">COEREDRAFT_6138</name>
</gene>
<evidence type="ECO:0008006" key="3">
    <source>
        <dbReference type="Google" id="ProtNLM"/>
    </source>
</evidence>
<name>A0A2G5BIZ2_COERN</name>
<dbReference type="AlphaFoldDB" id="A0A2G5BIZ2"/>
<dbReference type="EMBL" id="KZ303488">
    <property type="protein sequence ID" value="PIA18975.1"/>
    <property type="molecule type" value="Genomic_DNA"/>
</dbReference>
<proteinExistence type="predicted"/>
<protein>
    <recommendedName>
        <fullName evidence="3">RRM domain-containing protein</fullName>
    </recommendedName>
</protein>
<evidence type="ECO:0000313" key="1">
    <source>
        <dbReference type="EMBL" id="PIA18975.1"/>
    </source>
</evidence>
<reference evidence="1 2" key="1">
    <citation type="journal article" date="2015" name="Genome Biol. Evol.">
        <title>Phylogenomic analyses indicate that early fungi evolved digesting cell walls of algal ancestors of land plants.</title>
        <authorList>
            <person name="Chang Y."/>
            <person name="Wang S."/>
            <person name="Sekimoto S."/>
            <person name="Aerts A.L."/>
            <person name="Choi C."/>
            <person name="Clum A."/>
            <person name="LaButti K.M."/>
            <person name="Lindquist E.A."/>
            <person name="Yee Ngan C."/>
            <person name="Ohm R.A."/>
            <person name="Salamov A.A."/>
            <person name="Grigoriev I.V."/>
            <person name="Spatafora J.W."/>
            <person name="Berbee M.L."/>
        </authorList>
    </citation>
    <scope>NUCLEOTIDE SEQUENCE [LARGE SCALE GENOMIC DNA]</scope>
    <source>
        <strain evidence="1 2">NRRL 1564</strain>
    </source>
</reference>
<keyword evidence="2" id="KW-1185">Reference proteome</keyword>
<evidence type="ECO:0000313" key="2">
    <source>
        <dbReference type="Proteomes" id="UP000242474"/>
    </source>
</evidence>
<sequence>MLALARNAVATRLGARAFASRAIYVGSVGNRNSSEIGALFEKYGNIVGVRMGIAGADYRYAHVYYGAGEVPIKDGSPQYMADANPTEEETAEVERAANAAITEFVPGSTPIYVRKAKERRMEDPRQKGEFEKGFGVGYRQGFIDGQKISS</sequence>
<dbReference type="Proteomes" id="UP000242474">
    <property type="component" value="Unassembled WGS sequence"/>
</dbReference>
<dbReference type="OrthoDB" id="439808at2759"/>
<accession>A0A2G5BIZ2</accession>